<evidence type="ECO:0000256" key="9">
    <source>
        <dbReference type="ARBA" id="ARBA00022741"/>
    </source>
</evidence>
<name>A0ABD0VXS1_DENTH</name>
<accession>A0ABD0VXS1</accession>
<evidence type="ECO:0000256" key="19">
    <source>
        <dbReference type="SAM" id="Phobius"/>
    </source>
</evidence>
<keyword evidence="14 17" id="KW-1015">Disulfide bond</keyword>
<keyword evidence="13 19" id="KW-0472">Membrane</keyword>
<keyword evidence="3 17" id="KW-0245">EGF-like domain</keyword>
<keyword evidence="8" id="KW-0677">Repeat</keyword>
<dbReference type="EMBL" id="JANQDX010000003">
    <property type="protein sequence ID" value="KAL0926977.1"/>
    <property type="molecule type" value="Genomic_DNA"/>
</dbReference>
<keyword evidence="4" id="KW-0597">Phosphoprotein</keyword>
<evidence type="ECO:0000256" key="20">
    <source>
        <dbReference type="SAM" id="SignalP"/>
    </source>
</evidence>
<feature type="domain" description="EGF-like" evidence="22">
    <location>
        <begin position="277"/>
        <end position="314"/>
    </location>
</feature>
<evidence type="ECO:0000259" key="22">
    <source>
        <dbReference type="PROSITE" id="PS50026"/>
    </source>
</evidence>
<evidence type="ECO:0000256" key="17">
    <source>
        <dbReference type="PROSITE-ProRule" id="PRU00076"/>
    </source>
</evidence>
<keyword evidence="5" id="KW-0808">Transferase</keyword>
<dbReference type="Pfam" id="PF00069">
    <property type="entry name" value="Pkinase"/>
    <property type="match status" value="1"/>
</dbReference>
<dbReference type="FunFam" id="3.30.200.20:FF:000043">
    <property type="entry name" value="Wall-associated receptor kinase 2"/>
    <property type="match status" value="2"/>
</dbReference>
<keyword evidence="6 19" id="KW-0812">Transmembrane</keyword>
<dbReference type="Gene3D" id="2.10.25.10">
    <property type="entry name" value="Laminin"/>
    <property type="match status" value="4"/>
</dbReference>
<evidence type="ECO:0000256" key="18">
    <source>
        <dbReference type="PROSITE-ProRule" id="PRU10141"/>
    </source>
</evidence>
<evidence type="ECO:0000256" key="12">
    <source>
        <dbReference type="ARBA" id="ARBA00022989"/>
    </source>
</evidence>
<keyword evidence="11 18" id="KW-0067">ATP-binding</keyword>
<evidence type="ECO:0000256" key="4">
    <source>
        <dbReference type="ARBA" id="ARBA00022553"/>
    </source>
</evidence>
<evidence type="ECO:0000256" key="2">
    <source>
        <dbReference type="ARBA" id="ARBA00022527"/>
    </source>
</evidence>
<feature type="transmembrane region" description="Helical" evidence="19">
    <location>
        <begin position="1121"/>
        <end position="1146"/>
    </location>
</feature>
<dbReference type="Pfam" id="PF08488">
    <property type="entry name" value="WAK"/>
    <property type="match status" value="2"/>
</dbReference>
<feature type="binding site" evidence="18">
    <location>
        <position position="435"/>
    </location>
    <ligand>
        <name>ATP</name>
        <dbReference type="ChEBI" id="CHEBI:30616"/>
    </ligand>
</feature>
<comment type="caution">
    <text evidence="23">The sequence shown here is derived from an EMBL/GenBank/DDBJ whole genome shotgun (WGS) entry which is preliminary data.</text>
</comment>
<dbReference type="InterPro" id="IPR000152">
    <property type="entry name" value="EGF-type_Asp/Asn_hydroxyl_site"/>
</dbReference>
<dbReference type="FunFam" id="1.10.510.10:FF:000084">
    <property type="entry name" value="Wall-associated receptor kinase 2"/>
    <property type="match status" value="2"/>
</dbReference>
<dbReference type="Pfam" id="PF13947">
    <property type="entry name" value="GUB_WAK_bind"/>
    <property type="match status" value="2"/>
</dbReference>
<dbReference type="InterPro" id="IPR013695">
    <property type="entry name" value="WAK"/>
</dbReference>
<evidence type="ECO:0000256" key="6">
    <source>
        <dbReference type="ARBA" id="ARBA00022692"/>
    </source>
</evidence>
<sequence>MLPFLLFVLHFIPSSFSSSSPITLPGCPESCGNVTIPFPFGTKPGCHLPGFLITCKNSSFPKPTISAVSGDIELSSISVSTSNATVFYPITRSCFPSGPANSSIDISNLPFSLSSTRNKFTAVGCHAMALYAASKSSKIDTTFASGCLPFCNSADRISNGTCNGSGCCQTAIPSGLQRIFTALKNYTSNSVNSSDCSYAFFVEQEQFVFNPSYITNFSATSMPLALDWVVQDGTCAKGNNKCGINAYCSDSTILSGYTCSCNNGFSGNPYLANGCQDINECLNPNNSPCSFNCQNTPGSFVCSCPRGYYGDGTKSGTGCSKAAKRFIIVQIVIGIGLSFLFILLAASYLCWVQKKRKLLSLKEKYFHQNGGLLLQQQLVGRHQATQTETARIYTAEELQQATDNYSDARILGRGGNGIVYKGIFPDNNRAVAIKKSRSVDGSQIEQFINEVVLLSQVIHKHVVRILGCCLETEVPLLVYEFISNGTLHHHLHDLPGSLSWEARLRIAAETAGALAYLHSAIERPIFHRDVKAANILLDENNMAKVTDFGASRLVPLDRAQVTTMVQGTLGYLDPEYFQSGQLTEKSDVYSFGVVMAEMLTGQKPISPARIAEGKNLGVYFVARVKEGRLMEILEGRVRTEGSMEELAVVAEVTRRCLSMNRDDRPTMREVAAELERARQWSHRKSLWRTASVAASVAASEDDGEWVCDKCKGSGRRGSILSGSMVYEVDQFCESPAVTTESDSLLLESRNASAAGSGSNADSLDARFLRTFMALDMQRIKMTIPFLLLHLLFTLPVATDAAVTLPGCPTHCGNLTIPFPFGTQPGCHLPGFLLTCNTTFSPPRTFINTGNIQLTSLSLTASTATILTLIARDCYTPLAIAPNIPTIWLDLTGLPYAISNTRNKFTALGCGTLALNYRKGQSNLYYTTGCVSFCNELSSVINGTCSGIGCCQTSIPRGLQRIDTILQIVKNHSNTWGFSPCSYAFLVDQDQYVFKVSDLWDFYMRDRVPAVLDWAVGNNETCEAAAAAASSASYLCGANTYCSNSTNAAGYRCGCLSGYDGNPYLANGCQDINECEDADTNPCSDICENTQGSFVCSCPHGYTGDGKKTGSGCNKQTTKFPFVQVVAGCGVGLLLLLLAFFILYYLVKKRRMLHLKEKFFKQNGGLLLQQQLSAHEGLAETARIFTAEELKRATDNYAESRILGHGGNGTVYKGILHDTGRVVAIKKSHFVEATQIEQFINEVVLLSQVIHKNVVRILGCCLETQVPLLVYEYVPNGTLDSHLHGRVGTLPWLERLRVAGETAGALAYLHSAIARPIFHRDVKAANILLDNNYMAKMSDFGASRLIPLDRAQITTLVIGTLGYLDPEYFHTGQLTEKSDVYSFGVILAEMITGQRPLSSERPQTEMNLAIYFLLKMKDRKLQEILEQRVKNEGKREQVEAIAELARRCLKLKGEERPTMREVSAEIERVRRPVNNDVRATAVLAAAAAEEEGEEEEHRLLRGVESNERMEELSQSTRFYSSRFTGVVSSSDTESVTETRYFPASATGDESLDQHILWSLEMQR</sequence>
<evidence type="ECO:0000256" key="13">
    <source>
        <dbReference type="ARBA" id="ARBA00023136"/>
    </source>
</evidence>
<evidence type="ECO:0000256" key="15">
    <source>
        <dbReference type="ARBA" id="ARBA00023180"/>
    </source>
</evidence>
<dbReference type="FunFam" id="2.10.25.10:FF:000038">
    <property type="entry name" value="Fibrillin 2"/>
    <property type="match status" value="2"/>
</dbReference>
<evidence type="ECO:0000259" key="21">
    <source>
        <dbReference type="PROSITE" id="PS50011"/>
    </source>
</evidence>
<dbReference type="Gene3D" id="1.10.510.10">
    <property type="entry name" value="Transferase(Phosphotransferase) domain 1"/>
    <property type="match status" value="2"/>
</dbReference>
<evidence type="ECO:0000256" key="8">
    <source>
        <dbReference type="ARBA" id="ARBA00022737"/>
    </source>
</evidence>
<evidence type="ECO:0000313" key="24">
    <source>
        <dbReference type="Proteomes" id="UP001552299"/>
    </source>
</evidence>
<feature type="transmembrane region" description="Helical" evidence="19">
    <location>
        <begin position="327"/>
        <end position="352"/>
    </location>
</feature>
<dbReference type="PROSITE" id="PS00108">
    <property type="entry name" value="PROTEIN_KINASE_ST"/>
    <property type="match status" value="2"/>
</dbReference>
<comment type="subcellular location">
    <subcellularLocation>
        <location evidence="1">Membrane</location>
        <topology evidence="1">Single-pass type I membrane protein</topology>
    </subcellularLocation>
</comment>
<dbReference type="CDD" id="cd00054">
    <property type="entry name" value="EGF_CA"/>
    <property type="match status" value="2"/>
</dbReference>
<evidence type="ECO:0000256" key="14">
    <source>
        <dbReference type="ARBA" id="ARBA00023157"/>
    </source>
</evidence>
<evidence type="ECO:0000256" key="3">
    <source>
        <dbReference type="ARBA" id="ARBA00022536"/>
    </source>
</evidence>
<evidence type="ECO:0000256" key="11">
    <source>
        <dbReference type="ARBA" id="ARBA00022840"/>
    </source>
</evidence>
<comment type="caution">
    <text evidence="17">Lacks conserved residue(s) required for the propagation of feature annotation.</text>
</comment>
<evidence type="ECO:0000313" key="23">
    <source>
        <dbReference type="EMBL" id="KAL0926977.1"/>
    </source>
</evidence>
<dbReference type="Gene3D" id="3.30.200.20">
    <property type="entry name" value="Phosphorylase Kinase, domain 1"/>
    <property type="match status" value="2"/>
</dbReference>
<comment type="function">
    <text evidence="16">Serine/threonine-protein kinase that may function as a signaling receptor of extracellular matrix component. Binding to pectin may have significance in the control of cell expansion, morphogenesis and development.</text>
</comment>
<dbReference type="InterPro" id="IPR001881">
    <property type="entry name" value="EGF-like_Ca-bd_dom"/>
</dbReference>
<dbReference type="SMART" id="SM00179">
    <property type="entry name" value="EGF_CA"/>
    <property type="match status" value="2"/>
</dbReference>
<evidence type="ECO:0000256" key="10">
    <source>
        <dbReference type="ARBA" id="ARBA00022777"/>
    </source>
</evidence>
<dbReference type="SMART" id="SM00181">
    <property type="entry name" value="EGF"/>
    <property type="match status" value="4"/>
</dbReference>
<feature type="signal peptide" evidence="20">
    <location>
        <begin position="1"/>
        <end position="17"/>
    </location>
</feature>
<dbReference type="InterPro" id="IPR001245">
    <property type="entry name" value="Ser-Thr/Tyr_kinase_cat_dom"/>
</dbReference>
<dbReference type="SUPFAM" id="SSF56112">
    <property type="entry name" value="Protein kinase-like (PK-like)"/>
    <property type="match status" value="2"/>
</dbReference>
<evidence type="ECO:0000256" key="1">
    <source>
        <dbReference type="ARBA" id="ARBA00004479"/>
    </source>
</evidence>
<reference evidence="23 24" key="1">
    <citation type="journal article" date="2024" name="Plant Biotechnol. J.">
        <title>Dendrobium thyrsiflorum genome and its molecular insights into genes involved in important horticultural traits.</title>
        <authorList>
            <person name="Chen B."/>
            <person name="Wang J.Y."/>
            <person name="Zheng P.J."/>
            <person name="Li K.L."/>
            <person name="Liang Y.M."/>
            <person name="Chen X.F."/>
            <person name="Zhang C."/>
            <person name="Zhao X."/>
            <person name="He X."/>
            <person name="Zhang G.Q."/>
            <person name="Liu Z.J."/>
            <person name="Xu Q."/>
        </authorList>
    </citation>
    <scope>NUCLEOTIDE SEQUENCE [LARGE SCALE GENOMIC DNA]</scope>
    <source>
        <strain evidence="23">GZMU011</strain>
    </source>
</reference>
<dbReference type="InterPro" id="IPR018097">
    <property type="entry name" value="EGF_Ca-bd_CS"/>
</dbReference>
<feature type="disulfide bond" evidence="17">
    <location>
        <begin position="242"/>
        <end position="259"/>
    </location>
</feature>
<dbReference type="SMART" id="SM00220">
    <property type="entry name" value="S_TKc"/>
    <property type="match status" value="2"/>
</dbReference>
<dbReference type="PROSITE" id="PS01187">
    <property type="entry name" value="EGF_CA"/>
    <property type="match status" value="2"/>
</dbReference>
<dbReference type="InterPro" id="IPR017441">
    <property type="entry name" value="Protein_kinase_ATP_BS"/>
</dbReference>
<dbReference type="InterPro" id="IPR000719">
    <property type="entry name" value="Prot_kinase_dom"/>
</dbReference>
<dbReference type="InterPro" id="IPR011009">
    <property type="entry name" value="Kinase-like_dom_sf"/>
</dbReference>
<keyword evidence="10" id="KW-0418">Kinase</keyword>
<keyword evidence="2" id="KW-0723">Serine/threonine-protein kinase</keyword>
<dbReference type="GO" id="GO:0016020">
    <property type="term" value="C:membrane"/>
    <property type="evidence" value="ECO:0007669"/>
    <property type="project" value="UniProtKB-SubCell"/>
</dbReference>
<keyword evidence="12 19" id="KW-1133">Transmembrane helix</keyword>
<dbReference type="PANTHER" id="PTHR27005">
    <property type="entry name" value="WALL-ASSOCIATED RECEPTOR KINASE-LIKE 21"/>
    <property type="match status" value="1"/>
</dbReference>
<evidence type="ECO:0000256" key="7">
    <source>
        <dbReference type="ARBA" id="ARBA00022729"/>
    </source>
</evidence>
<dbReference type="InterPro" id="IPR045274">
    <property type="entry name" value="WAK-like"/>
</dbReference>
<dbReference type="SUPFAM" id="SSF57196">
    <property type="entry name" value="EGF/Laminin"/>
    <property type="match status" value="2"/>
</dbReference>
<feature type="domain" description="Protein kinase" evidence="21">
    <location>
        <begin position="405"/>
        <end position="681"/>
    </location>
</feature>
<dbReference type="Pfam" id="PF07714">
    <property type="entry name" value="PK_Tyr_Ser-Thr"/>
    <property type="match status" value="1"/>
</dbReference>
<dbReference type="GO" id="GO:0005524">
    <property type="term" value="F:ATP binding"/>
    <property type="evidence" value="ECO:0007669"/>
    <property type="project" value="UniProtKB-UniRule"/>
</dbReference>
<dbReference type="PROSITE" id="PS00010">
    <property type="entry name" value="ASX_HYDROXYL"/>
    <property type="match status" value="2"/>
</dbReference>
<keyword evidence="9 18" id="KW-0547">Nucleotide-binding</keyword>
<keyword evidence="15" id="KW-0325">Glycoprotein</keyword>
<dbReference type="PROSITE" id="PS50011">
    <property type="entry name" value="PROTEIN_KINASE_DOM"/>
    <property type="match status" value="2"/>
</dbReference>
<feature type="chain" id="PRO_5044890538" evidence="20">
    <location>
        <begin position="18"/>
        <end position="1562"/>
    </location>
</feature>
<keyword evidence="24" id="KW-1185">Reference proteome</keyword>
<dbReference type="PROSITE" id="PS50026">
    <property type="entry name" value="EGF_3"/>
    <property type="match status" value="3"/>
</dbReference>
<gene>
    <name evidence="23" type="ORF">M5K25_003237</name>
</gene>
<dbReference type="InterPro" id="IPR049883">
    <property type="entry name" value="NOTCH1_EGF-like"/>
</dbReference>
<dbReference type="GO" id="GO:0004674">
    <property type="term" value="F:protein serine/threonine kinase activity"/>
    <property type="evidence" value="ECO:0007669"/>
    <property type="project" value="UniProtKB-KW"/>
</dbReference>
<dbReference type="PROSITE" id="PS00107">
    <property type="entry name" value="PROTEIN_KINASE_ATP"/>
    <property type="match status" value="2"/>
</dbReference>
<feature type="binding site" evidence="18">
    <location>
        <position position="1226"/>
    </location>
    <ligand>
        <name>ATP</name>
        <dbReference type="ChEBI" id="CHEBI:30616"/>
    </ligand>
</feature>
<evidence type="ECO:0000256" key="5">
    <source>
        <dbReference type="ARBA" id="ARBA00022679"/>
    </source>
</evidence>
<proteinExistence type="predicted"/>
<feature type="domain" description="EGF-like" evidence="22">
    <location>
        <begin position="231"/>
        <end position="276"/>
    </location>
</feature>
<feature type="domain" description="EGF-like" evidence="22">
    <location>
        <begin position="1070"/>
        <end position="1104"/>
    </location>
</feature>
<dbReference type="InterPro" id="IPR025287">
    <property type="entry name" value="WAK_GUB"/>
</dbReference>
<protein>
    <submittedName>
        <fullName evidence="23">Uncharacterized protein</fullName>
    </submittedName>
</protein>
<dbReference type="Proteomes" id="UP001552299">
    <property type="component" value="Unassembled WGS sequence"/>
</dbReference>
<keyword evidence="7 20" id="KW-0732">Signal</keyword>
<dbReference type="Pfam" id="PF07645">
    <property type="entry name" value="EGF_CA"/>
    <property type="match status" value="2"/>
</dbReference>
<dbReference type="InterPro" id="IPR008271">
    <property type="entry name" value="Ser/Thr_kinase_AS"/>
</dbReference>
<dbReference type="PANTHER" id="PTHR27005:SF283">
    <property type="entry name" value="OS02G0633066 PROTEIN"/>
    <property type="match status" value="1"/>
</dbReference>
<evidence type="ECO:0000256" key="16">
    <source>
        <dbReference type="ARBA" id="ARBA00058961"/>
    </source>
</evidence>
<feature type="domain" description="Protein kinase" evidence="21">
    <location>
        <begin position="1196"/>
        <end position="1468"/>
    </location>
</feature>
<dbReference type="InterPro" id="IPR000742">
    <property type="entry name" value="EGF"/>
</dbReference>
<dbReference type="CDD" id="cd14066">
    <property type="entry name" value="STKc_IRAK"/>
    <property type="match status" value="2"/>
</dbReference>
<organism evidence="23 24">
    <name type="scientific">Dendrobium thyrsiflorum</name>
    <name type="common">Pinecone-like raceme dendrobium</name>
    <name type="synonym">Orchid</name>
    <dbReference type="NCBI Taxonomy" id="117978"/>
    <lineage>
        <taxon>Eukaryota</taxon>
        <taxon>Viridiplantae</taxon>
        <taxon>Streptophyta</taxon>
        <taxon>Embryophyta</taxon>
        <taxon>Tracheophyta</taxon>
        <taxon>Spermatophyta</taxon>
        <taxon>Magnoliopsida</taxon>
        <taxon>Liliopsida</taxon>
        <taxon>Asparagales</taxon>
        <taxon>Orchidaceae</taxon>
        <taxon>Epidendroideae</taxon>
        <taxon>Malaxideae</taxon>
        <taxon>Dendrobiinae</taxon>
        <taxon>Dendrobium</taxon>
    </lineage>
</organism>